<evidence type="ECO:0000259" key="1">
    <source>
        <dbReference type="Pfam" id="PF02384"/>
    </source>
</evidence>
<reference evidence="3 4" key="1">
    <citation type="submission" date="2023-02" db="EMBL/GenBank/DDBJ databases">
        <title>Oceanobacillus kimchii IFOP_LL358 isolated form Alexandrium catenella lab strain.</title>
        <authorList>
            <person name="Gajardo G."/>
            <person name="Ueki S."/>
            <person name="Maruyama F."/>
        </authorList>
    </citation>
    <scope>NUCLEOTIDE SEQUENCE [LARGE SCALE GENOMIC DNA]</scope>
    <source>
        <strain evidence="3 4">IFOP_LL358</strain>
    </source>
</reference>
<dbReference type="InterPro" id="IPR029063">
    <property type="entry name" value="SAM-dependent_MTases_sf"/>
</dbReference>
<dbReference type="Pfam" id="PF02384">
    <property type="entry name" value="N6_Mtase"/>
    <property type="match status" value="1"/>
</dbReference>
<dbReference type="EMBL" id="BSKO01000001">
    <property type="protein sequence ID" value="GLO66855.1"/>
    <property type="molecule type" value="Genomic_DNA"/>
</dbReference>
<keyword evidence="4" id="KW-1185">Reference proteome</keyword>
<dbReference type="Gene3D" id="1.10.150.470">
    <property type="match status" value="1"/>
</dbReference>
<dbReference type="Pfam" id="PF21106">
    <property type="entry name" value="YtxK_like"/>
    <property type="match status" value="1"/>
</dbReference>
<comment type="caution">
    <text evidence="3">The sequence shown here is derived from an EMBL/GenBank/DDBJ whole genome shotgun (WGS) entry which is preliminary data.</text>
</comment>
<keyword evidence="3" id="KW-0808">Transferase</keyword>
<accession>A0ABQ5TLE1</accession>
<dbReference type="GO" id="GO:0032259">
    <property type="term" value="P:methylation"/>
    <property type="evidence" value="ECO:0007669"/>
    <property type="project" value="UniProtKB-KW"/>
</dbReference>
<dbReference type="SUPFAM" id="SSF53335">
    <property type="entry name" value="S-adenosyl-L-methionine-dependent methyltransferases"/>
    <property type="match status" value="1"/>
</dbReference>
<dbReference type="PIRSF" id="PIRSF026567">
    <property type="entry name" value="Adenine_mtase_bact_prd"/>
    <property type="match status" value="1"/>
</dbReference>
<proteinExistence type="predicted"/>
<dbReference type="Proteomes" id="UP001275436">
    <property type="component" value="Unassembled WGS sequence"/>
</dbReference>
<dbReference type="InterPro" id="IPR016843">
    <property type="entry name" value="S-AdoMet-dep_Ade-MeTrfase_prd"/>
</dbReference>
<keyword evidence="3" id="KW-0489">Methyltransferase</keyword>
<dbReference type="InterPro" id="IPR048375">
    <property type="entry name" value="YtxK-like_N"/>
</dbReference>
<protein>
    <submittedName>
        <fullName evidence="3">Adenine-specific DNA methyltransferase</fullName>
    </submittedName>
</protein>
<dbReference type="GO" id="GO:0008168">
    <property type="term" value="F:methyltransferase activity"/>
    <property type="evidence" value="ECO:0007669"/>
    <property type="project" value="UniProtKB-KW"/>
</dbReference>
<organism evidence="3 4">
    <name type="scientific">Oceanobacillus kimchii</name>
    <dbReference type="NCBI Taxonomy" id="746691"/>
    <lineage>
        <taxon>Bacteria</taxon>
        <taxon>Bacillati</taxon>
        <taxon>Bacillota</taxon>
        <taxon>Bacilli</taxon>
        <taxon>Bacillales</taxon>
        <taxon>Bacillaceae</taxon>
        <taxon>Oceanobacillus</taxon>
    </lineage>
</organism>
<feature type="domain" description="DNA methylase adenine-specific" evidence="1">
    <location>
        <begin position="95"/>
        <end position="290"/>
    </location>
</feature>
<dbReference type="InterPro" id="IPR003356">
    <property type="entry name" value="DNA_methylase_A-5"/>
</dbReference>
<dbReference type="RefSeq" id="WP_017797303.1">
    <property type="nucleotide sequence ID" value="NZ_BSKO01000001.1"/>
</dbReference>
<dbReference type="PANTHER" id="PTHR41313">
    <property type="entry name" value="ADENINE-SPECIFIC METHYLTRANSFERASE"/>
    <property type="match status" value="1"/>
</dbReference>
<feature type="domain" description="YtxK-like N-terminal helical" evidence="2">
    <location>
        <begin position="8"/>
        <end position="85"/>
    </location>
</feature>
<gene>
    <name evidence="3" type="ORF">MACH08_26390</name>
</gene>
<dbReference type="CDD" id="cd02440">
    <property type="entry name" value="AdoMet_MTases"/>
    <property type="match status" value="1"/>
</dbReference>
<evidence type="ECO:0000259" key="2">
    <source>
        <dbReference type="Pfam" id="PF21106"/>
    </source>
</evidence>
<dbReference type="Gene3D" id="3.40.50.150">
    <property type="entry name" value="Vaccinia Virus protein VP39"/>
    <property type="match status" value="1"/>
</dbReference>
<evidence type="ECO:0000313" key="4">
    <source>
        <dbReference type="Proteomes" id="UP001275436"/>
    </source>
</evidence>
<sequence>MEQTNVELIFNWLDKTTENVQQTKNETFLDSLVITLEMLFEKDVPEGFDDITKHKLNQLLSEIKVSDFQHEEIRKGISLAILKGMKGSTQQQHLMTPDTVSLIVSYLANKLLSSHKEVALFDPASGTGNLLTAVMNQMNKDVAAYAAEVDPTLIGLAVLNANLQEKEVEFFHQDSLRPFLMEPVDIVISDLPVGYYPDDISANDYELKADQGHSYSHHLFIEQSLTYMKEGAYFVGVVPEFLFDSDQSDKLHAFLQKHAHIVGVIRLPESAFKSKQQAKSILILQKKGEATSDPKQPLLVQMPSFKNAHAMADILKKMDQWFASYPKGINSK</sequence>
<dbReference type="InterPro" id="IPR052933">
    <property type="entry name" value="DNA_Protect_Modify"/>
</dbReference>
<dbReference type="PANTHER" id="PTHR41313:SF1">
    <property type="entry name" value="DNA METHYLASE ADENINE-SPECIFIC DOMAIN-CONTAINING PROTEIN"/>
    <property type="match status" value="1"/>
</dbReference>
<name>A0ABQ5TLE1_9BACI</name>
<evidence type="ECO:0000313" key="3">
    <source>
        <dbReference type="EMBL" id="GLO66855.1"/>
    </source>
</evidence>